<gene>
    <name evidence="2" type="ORF">WMW72_27485</name>
</gene>
<feature type="domain" description="Aminoglycoside phosphotransferase" evidence="1">
    <location>
        <begin position="67"/>
        <end position="151"/>
    </location>
</feature>
<proteinExistence type="predicted"/>
<reference evidence="2 3" key="1">
    <citation type="submission" date="2024-04" db="EMBL/GenBank/DDBJ databases">
        <title>draft genome sequnece of Paenibacillus filicis.</title>
        <authorList>
            <person name="Kim D.-U."/>
        </authorList>
    </citation>
    <scope>NUCLEOTIDE SEQUENCE [LARGE SCALE GENOMIC DNA]</scope>
    <source>
        <strain evidence="2 3">KACC14197</strain>
    </source>
</reference>
<dbReference type="Proteomes" id="UP001469365">
    <property type="component" value="Unassembled WGS sequence"/>
</dbReference>
<dbReference type="InterPro" id="IPR002575">
    <property type="entry name" value="Aminoglycoside_PTrfase"/>
</dbReference>
<sequence>MKELQLLQTAVKQYELDARSLVVEGVLQPDSRHGDLHDQIQVNGNFYSARFISSKRYGTDVFIPLSDEVLTEQIRFCRYLRDSGIPFMKHVPTVEGKPFAIIHNDEESLRFVLFEWMTGVHHTHCTEAIAEKLGGFARRLHDVSSEFESRILPKESHSKGHEEFYRLLSAQARASELSVSTRELLNQYFMQIEYHKNRARTDSYDYIVQTDLNPYTFFGTSEKK</sequence>
<evidence type="ECO:0000313" key="2">
    <source>
        <dbReference type="EMBL" id="MEK8131654.1"/>
    </source>
</evidence>
<dbReference type="InterPro" id="IPR011009">
    <property type="entry name" value="Kinase-like_dom_sf"/>
</dbReference>
<dbReference type="EMBL" id="JBBPCC010000022">
    <property type="protein sequence ID" value="MEK8131654.1"/>
    <property type="molecule type" value="Genomic_DNA"/>
</dbReference>
<accession>A0ABU9DSG5</accession>
<organism evidence="2 3">
    <name type="scientific">Paenibacillus filicis</name>
    <dbReference type="NCBI Taxonomy" id="669464"/>
    <lineage>
        <taxon>Bacteria</taxon>
        <taxon>Bacillati</taxon>
        <taxon>Bacillota</taxon>
        <taxon>Bacilli</taxon>
        <taxon>Bacillales</taxon>
        <taxon>Paenibacillaceae</taxon>
        <taxon>Paenibacillus</taxon>
    </lineage>
</organism>
<keyword evidence="3" id="KW-1185">Reference proteome</keyword>
<comment type="caution">
    <text evidence="2">The sequence shown here is derived from an EMBL/GenBank/DDBJ whole genome shotgun (WGS) entry which is preliminary data.</text>
</comment>
<protein>
    <submittedName>
        <fullName evidence="2">Phosphotransferase</fullName>
    </submittedName>
</protein>
<dbReference type="Pfam" id="PF01636">
    <property type="entry name" value="APH"/>
    <property type="match status" value="1"/>
</dbReference>
<dbReference type="SUPFAM" id="SSF56112">
    <property type="entry name" value="Protein kinase-like (PK-like)"/>
    <property type="match status" value="1"/>
</dbReference>
<dbReference type="RefSeq" id="WP_341418785.1">
    <property type="nucleotide sequence ID" value="NZ_JBBPCC010000022.1"/>
</dbReference>
<evidence type="ECO:0000259" key="1">
    <source>
        <dbReference type="Pfam" id="PF01636"/>
    </source>
</evidence>
<name>A0ABU9DSG5_9BACL</name>
<evidence type="ECO:0000313" key="3">
    <source>
        <dbReference type="Proteomes" id="UP001469365"/>
    </source>
</evidence>